<keyword evidence="2" id="KW-1185">Reference proteome</keyword>
<organism evidence="1 2">
    <name type="scientific">Larimichthys crocea</name>
    <name type="common">Large yellow croaker</name>
    <name type="synonym">Pseudosciaena crocea</name>
    <dbReference type="NCBI Taxonomy" id="215358"/>
    <lineage>
        <taxon>Eukaryota</taxon>
        <taxon>Metazoa</taxon>
        <taxon>Chordata</taxon>
        <taxon>Craniata</taxon>
        <taxon>Vertebrata</taxon>
        <taxon>Euteleostomi</taxon>
        <taxon>Actinopterygii</taxon>
        <taxon>Neopterygii</taxon>
        <taxon>Teleostei</taxon>
        <taxon>Neoteleostei</taxon>
        <taxon>Acanthomorphata</taxon>
        <taxon>Eupercaria</taxon>
        <taxon>Sciaenidae</taxon>
        <taxon>Larimichthys</taxon>
    </lineage>
</organism>
<proteinExistence type="predicted"/>
<evidence type="ECO:0000313" key="2">
    <source>
        <dbReference type="Proteomes" id="UP000793456"/>
    </source>
</evidence>
<dbReference type="EMBL" id="CM011682">
    <property type="protein sequence ID" value="TMS15567.1"/>
    <property type="molecule type" value="Genomic_DNA"/>
</dbReference>
<evidence type="ECO:0000313" key="1">
    <source>
        <dbReference type="EMBL" id="TMS15567.1"/>
    </source>
</evidence>
<comment type="caution">
    <text evidence="1">The sequence shown here is derived from an EMBL/GenBank/DDBJ whole genome shotgun (WGS) entry which is preliminary data.</text>
</comment>
<reference evidence="1" key="1">
    <citation type="submission" date="2018-11" db="EMBL/GenBank/DDBJ databases">
        <title>The sequence and de novo assembly of Larimichthys crocea genome using PacBio and Hi-C technologies.</title>
        <authorList>
            <person name="Xu P."/>
            <person name="Chen B."/>
            <person name="Zhou Z."/>
            <person name="Ke Q."/>
            <person name="Wu Y."/>
            <person name="Bai H."/>
            <person name="Pu F."/>
        </authorList>
    </citation>
    <scope>NUCLEOTIDE SEQUENCE</scope>
    <source>
        <tissue evidence="1">Muscle</tissue>
    </source>
</reference>
<dbReference type="Proteomes" id="UP000793456">
    <property type="component" value="Chromosome IX"/>
</dbReference>
<gene>
    <name evidence="1" type="ORF">E3U43_022029</name>
</gene>
<sequence length="690" mass="78905">MVERRMNSLVKWALILFVLVSIILNIVLIDLSLPKKVDVLAYLSETSPKPVREATAVVFHGSKGYIKEYVVGPLPNPTYIRDVTLEKYGITLPINARTVTIGEYNLLFKFLDAEVFSKLKKLMKESFDVDENKKLNPFEQMPRGLRSGDRKTWISFFRDVSGMYIHPVGFEVLVDHGSVDASQWKVEMLLYNGQYFNTVEELKQKYDAMSVKKIAYKESPDYDSLKPKNKPLQIGPQLFYAEGKRYSVSNNHVLYLDWSFAFGLSSLTGMKVFDVRFKNERIAYELSVQEAMSVYGSLTPGMILTKFLDSSIGIGRFAHELARGVDCPYEATYVDTYRYIDVQAPVRYRNSICIFEHNMGQPLRRHFGDFFHKSYGGMVNSALVFRTITAIGNYDYMWDFIFYQTGAVEAKVHATGYISSSYLVDGSQKYGHQVAENVLGNIHTHFINFKVDLDVLGERNVFQTKDMEYVNVSLPWKTDHYAMVPQLVEKQLKTEQEAALRYGTKTPRYLHIASNKTNKWGHQRSYRLQVFSFTGDHLPESEPEERSMSWARYKVAITKYKDSEQTSSSLYSQNNIWSPAVDFSKYIADDESIEDQDLVAWVTTGFLHIPHAEDIPNTVTVGNGGGVLLRPHNYFDEDPSIHSADSVYIKPGSENSCENNRMACLAKETCSPVLEPFTYNGFEGVMKFED</sequence>
<accession>A0ACD3R8D9</accession>
<name>A0ACD3R8D9_LARCR</name>
<protein>
    <submittedName>
        <fullName evidence="1">Uncharacterized protein</fullName>
    </submittedName>
</protein>